<feature type="transmembrane region" description="Helical" evidence="1">
    <location>
        <begin position="83"/>
        <end position="114"/>
    </location>
</feature>
<name>A0A2X3B7W9_9HELI</name>
<dbReference type="EC" id="2.7.6.3" evidence="2"/>
<dbReference type="GO" id="GO:0003848">
    <property type="term" value="F:2-amino-4-hydroxy-6-hydroxymethyldihydropteridine diphosphokinase activity"/>
    <property type="evidence" value="ECO:0007669"/>
    <property type="project" value="UniProtKB-EC"/>
</dbReference>
<keyword evidence="1" id="KW-1133">Transmembrane helix</keyword>
<dbReference type="AlphaFoldDB" id="A0A2X3B7W9"/>
<keyword evidence="2" id="KW-0418">Kinase</keyword>
<evidence type="ECO:0000313" key="3">
    <source>
        <dbReference type="Proteomes" id="UP000250166"/>
    </source>
</evidence>
<proteinExistence type="predicted"/>
<dbReference type="RefSeq" id="WP_023946805.1">
    <property type="nucleotide sequence ID" value="NZ_JAERIV010000001.1"/>
</dbReference>
<organism evidence="2 3">
    <name type="scientific">Helicobacter fennelliae</name>
    <dbReference type="NCBI Taxonomy" id="215"/>
    <lineage>
        <taxon>Bacteria</taxon>
        <taxon>Pseudomonadati</taxon>
        <taxon>Campylobacterota</taxon>
        <taxon>Epsilonproteobacteria</taxon>
        <taxon>Campylobacterales</taxon>
        <taxon>Helicobacteraceae</taxon>
        <taxon>Helicobacter</taxon>
    </lineage>
</organism>
<dbReference type="Proteomes" id="UP000250166">
    <property type="component" value="Unassembled WGS sequence"/>
</dbReference>
<feature type="transmembrane region" description="Helical" evidence="1">
    <location>
        <begin position="159"/>
        <end position="183"/>
    </location>
</feature>
<protein>
    <submittedName>
        <fullName evidence="2">2-amino-4-hydroxy-6-hydroxymethyldihydropteridine pyrophosphokinase</fullName>
        <ecNumber evidence="2">2.7.6.3</ecNumber>
    </submittedName>
</protein>
<keyword evidence="1" id="KW-0812">Transmembrane</keyword>
<dbReference type="GO" id="GO:0016301">
    <property type="term" value="F:kinase activity"/>
    <property type="evidence" value="ECO:0007669"/>
    <property type="project" value="UniProtKB-KW"/>
</dbReference>
<keyword evidence="2" id="KW-0808">Transferase</keyword>
<sequence length="240" mass="26417">MKGKIIDTALIIANDDKRYSFDKTDIVNLSDKSIDMIIGSEVDFEIEGDKAKSIYITKAKFNVDAVLKGSDINSIKIKAYTSLICGALGLMPFVGFVFSIISFVAMILAILAINKNSQSKTLLRNYVIYFILIFFGGLIISTFSAVSVGLVALSNDAGFLGLGFGVIFGFIVVVAGLIFGYLYYKELSSITNEPFFLYAFILLIIGKLTTLIFIGFIFVIAAIILEIIAWVRFKEIRQVA</sequence>
<keyword evidence="1" id="KW-0472">Membrane</keyword>
<accession>A0A2X3B7W9</accession>
<dbReference type="EMBL" id="UAWL01000006">
    <property type="protein sequence ID" value="SQB97807.1"/>
    <property type="molecule type" value="Genomic_DNA"/>
</dbReference>
<evidence type="ECO:0000256" key="1">
    <source>
        <dbReference type="SAM" id="Phobius"/>
    </source>
</evidence>
<gene>
    <name evidence="2" type="ORF">NCTC13102_00364</name>
</gene>
<feature type="transmembrane region" description="Helical" evidence="1">
    <location>
        <begin position="126"/>
        <end position="152"/>
    </location>
</feature>
<evidence type="ECO:0000313" key="2">
    <source>
        <dbReference type="EMBL" id="SQB97807.1"/>
    </source>
</evidence>
<feature type="transmembrane region" description="Helical" evidence="1">
    <location>
        <begin position="195"/>
        <end position="228"/>
    </location>
</feature>
<reference evidence="2 3" key="1">
    <citation type="submission" date="2018-06" db="EMBL/GenBank/DDBJ databases">
        <authorList>
            <consortium name="Pathogen Informatics"/>
            <person name="Doyle S."/>
        </authorList>
    </citation>
    <scope>NUCLEOTIDE SEQUENCE [LARGE SCALE GENOMIC DNA]</scope>
    <source>
        <strain evidence="2 3">NCTC13102</strain>
    </source>
</reference>